<evidence type="ECO:0000313" key="5">
    <source>
        <dbReference type="Proteomes" id="UP001152798"/>
    </source>
</evidence>
<feature type="coiled-coil region" evidence="1">
    <location>
        <begin position="265"/>
        <end position="314"/>
    </location>
</feature>
<dbReference type="GO" id="GO:0005634">
    <property type="term" value="C:nucleus"/>
    <property type="evidence" value="ECO:0007669"/>
    <property type="project" value="TreeGrafter"/>
</dbReference>
<dbReference type="Gene3D" id="3.40.50.1010">
    <property type="entry name" value="5'-nuclease"/>
    <property type="match status" value="1"/>
</dbReference>
<keyword evidence="5" id="KW-1185">Reference proteome</keyword>
<sequence length="826" mass="95426">MTETKTFAQKRLMKMIESYKQAKKHKNANSTPSLKGQQQSGYDANKKTSSKRDTNARAVFAPGRVKEKNNSSVLKSSNKNQFSSGGVGCQKVDSFKNVALSQQSLEIRKPQNLSLERSLKKPTSNKCFLHADTNPIPLSSKEAGLKRQNKLSGNREKHQETFCRTAEKRPSDHENLGRKKIMKNEKFEDSSKNIVNEKSKNDPSKVTEANTLKAKLSLIVDSYATLGNDSSQSKNETQNKTEKSYQAKEPYFIIRKNVKFSTTHKKDTDLKIKDKEREIKDTEKMKPQPFSSPKTKLQARLQKVKADMKDKQKRTRKESSCDKMDVISKDDSSNFIESMDWEPSNDLILRSIRDEVDPRKEMMEWQDICDSGYNISREICGNSLYLVVDTNVLIRNIELIKKLSKAVIRGFKIIQVIPWQVLKELDNLKTKVNYENVNISARKVIRFLSEATNSDQSNVVFQSQSKHFEECHTQFIVEVPDDHLIKCCYQFKEKSHKVLLLSNDVNLRVKTNTNNIQAVDSNWIANILNQESKSRKQPIHVFEEEPKDGQRGRDDDTCQFAHKTTRVMLSSLYNIVLLKYKEKYGDLWPLWVPKEPHFPDLINFMTSNVYFQSYWIKLNSIKDFFIKNKSYDNVKPGDIEKLGRNFVSLLKSICSDNFIPNDLAMQFFKELGFLKCFPILDWSDSNYIEGSYRLGQKYLKDTEDSLNEFVAYISALYAEKGSMLYRNEDVLHHIDVNLKLINQFRNAILQFQLIQEQISEDSEVAKALHKAICEFLGDKMDLSRFPIFSPEDIVEYVNPNRNIFIPALSWLMNQESSLTGIKSKLI</sequence>
<dbReference type="InterPro" id="IPR002716">
    <property type="entry name" value="PIN_dom"/>
</dbReference>
<feature type="compositionally biased region" description="Basic and acidic residues" evidence="2">
    <location>
        <begin position="44"/>
        <end position="55"/>
    </location>
</feature>
<proteinExistence type="predicted"/>
<evidence type="ECO:0000313" key="4">
    <source>
        <dbReference type="EMBL" id="CAH1394782.1"/>
    </source>
</evidence>
<dbReference type="OrthoDB" id="548295at2759"/>
<dbReference type="Pfam" id="PF13638">
    <property type="entry name" value="PIN_4"/>
    <property type="match status" value="1"/>
</dbReference>
<dbReference type="EMBL" id="OV725079">
    <property type="protein sequence ID" value="CAH1394782.1"/>
    <property type="molecule type" value="Genomic_DNA"/>
</dbReference>
<keyword evidence="1" id="KW-0175">Coiled coil</keyword>
<evidence type="ECO:0000259" key="3">
    <source>
        <dbReference type="SMART" id="SM00670"/>
    </source>
</evidence>
<feature type="compositionally biased region" description="Basic and acidic residues" evidence="2">
    <location>
        <begin position="153"/>
        <end position="205"/>
    </location>
</feature>
<feature type="region of interest" description="Disordered" evidence="2">
    <location>
        <begin position="148"/>
        <end position="206"/>
    </location>
</feature>
<dbReference type="PANTHER" id="PTHR16161:SF0">
    <property type="entry name" value="TRANSCRIPTIONAL PROTEIN SWT1"/>
    <property type="match status" value="1"/>
</dbReference>
<evidence type="ECO:0000256" key="1">
    <source>
        <dbReference type="SAM" id="Coils"/>
    </source>
</evidence>
<feature type="compositionally biased region" description="Polar residues" evidence="2">
    <location>
        <begin position="226"/>
        <end position="236"/>
    </location>
</feature>
<protein>
    <recommendedName>
        <fullName evidence="3">PIN domain-containing protein</fullName>
    </recommendedName>
</protein>
<dbReference type="PANTHER" id="PTHR16161">
    <property type="entry name" value="TRANSCRIPTIONAL PROTEIN SWT1"/>
    <property type="match status" value="1"/>
</dbReference>
<dbReference type="AlphaFoldDB" id="A0A9P0EGG7"/>
<dbReference type="InterPro" id="IPR029060">
    <property type="entry name" value="PIN-like_dom_sf"/>
</dbReference>
<gene>
    <name evidence="4" type="ORF">NEZAVI_LOCUS5202</name>
</gene>
<accession>A0A9P0EGG7</accession>
<feature type="domain" description="PIN" evidence="3">
    <location>
        <begin position="384"/>
        <end position="509"/>
    </location>
</feature>
<feature type="compositionally biased region" description="Polar residues" evidence="2">
    <location>
        <begin position="28"/>
        <end position="42"/>
    </location>
</feature>
<evidence type="ECO:0000256" key="2">
    <source>
        <dbReference type="SAM" id="MobiDB-lite"/>
    </source>
</evidence>
<dbReference type="SUPFAM" id="SSF88723">
    <property type="entry name" value="PIN domain-like"/>
    <property type="match status" value="1"/>
</dbReference>
<name>A0A9P0EGG7_NEZVI</name>
<dbReference type="Proteomes" id="UP001152798">
    <property type="component" value="Chromosome 3"/>
</dbReference>
<dbReference type="InterPro" id="IPR052626">
    <property type="entry name" value="SWT1_Regulator"/>
</dbReference>
<reference evidence="4" key="1">
    <citation type="submission" date="2022-01" db="EMBL/GenBank/DDBJ databases">
        <authorList>
            <person name="King R."/>
        </authorList>
    </citation>
    <scope>NUCLEOTIDE SEQUENCE</scope>
</reference>
<organism evidence="4 5">
    <name type="scientific">Nezara viridula</name>
    <name type="common">Southern green stink bug</name>
    <name type="synonym">Cimex viridulus</name>
    <dbReference type="NCBI Taxonomy" id="85310"/>
    <lineage>
        <taxon>Eukaryota</taxon>
        <taxon>Metazoa</taxon>
        <taxon>Ecdysozoa</taxon>
        <taxon>Arthropoda</taxon>
        <taxon>Hexapoda</taxon>
        <taxon>Insecta</taxon>
        <taxon>Pterygota</taxon>
        <taxon>Neoptera</taxon>
        <taxon>Paraneoptera</taxon>
        <taxon>Hemiptera</taxon>
        <taxon>Heteroptera</taxon>
        <taxon>Panheteroptera</taxon>
        <taxon>Pentatomomorpha</taxon>
        <taxon>Pentatomoidea</taxon>
        <taxon>Pentatomidae</taxon>
        <taxon>Pentatominae</taxon>
        <taxon>Nezara</taxon>
    </lineage>
</organism>
<feature type="compositionally biased region" description="Low complexity" evidence="2">
    <location>
        <begin position="70"/>
        <end position="80"/>
    </location>
</feature>
<feature type="region of interest" description="Disordered" evidence="2">
    <location>
        <begin position="20"/>
        <end position="87"/>
    </location>
</feature>
<feature type="region of interest" description="Disordered" evidence="2">
    <location>
        <begin position="226"/>
        <end position="245"/>
    </location>
</feature>
<dbReference type="SMART" id="SM00670">
    <property type="entry name" value="PINc"/>
    <property type="match status" value="1"/>
</dbReference>